<evidence type="ECO:0000256" key="6">
    <source>
        <dbReference type="ARBA" id="ARBA00023329"/>
    </source>
</evidence>
<evidence type="ECO:0000256" key="1">
    <source>
        <dbReference type="ARBA" id="ARBA00003913"/>
    </source>
</evidence>
<keyword evidence="6 7" id="KW-0968">Cytoplasmic vesicle</keyword>
<dbReference type="GO" id="GO:0030132">
    <property type="term" value="C:clathrin coat of coated pit"/>
    <property type="evidence" value="ECO:0007669"/>
    <property type="project" value="InterPro"/>
</dbReference>
<dbReference type="PANTHER" id="PTHR10639">
    <property type="entry name" value="CLATHRIN LIGHT CHAIN"/>
    <property type="match status" value="1"/>
</dbReference>
<feature type="region of interest" description="Disordered" evidence="8">
    <location>
        <begin position="99"/>
        <end position="157"/>
    </location>
</feature>
<comment type="function">
    <text evidence="1 7">Clathrin is the major protein of the polyhedral coat of coated pits and vesicles.</text>
</comment>
<organism evidence="9 10">
    <name type="scientific">Dillenia turbinata</name>
    <dbReference type="NCBI Taxonomy" id="194707"/>
    <lineage>
        <taxon>Eukaryota</taxon>
        <taxon>Viridiplantae</taxon>
        <taxon>Streptophyta</taxon>
        <taxon>Embryophyta</taxon>
        <taxon>Tracheophyta</taxon>
        <taxon>Spermatophyta</taxon>
        <taxon>Magnoliopsida</taxon>
        <taxon>eudicotyledons</taxon>
        <taxon>Gunneridae</taxon>
        <taxon>Pentapetalae</taxon>
        <taxon>Dilleniales</taxon>
        <taxon>Dilleniaceae</taxon>
        <taxon>Dillenia</taxon>
    </lineage>
</organism>
<keyword evidence="5 7" id="KW-0168">Coated pit</keyword>
<evidence type="ECO:0000313" key="10">
    <source>
        <dbReference type="Proteomes" id="UP001370490"/>
    </source>
</evidence>
<evidence type="ECO:0000256" key="7">
    <source>
        <dbReference type="RuleBase" id="RU363137"/>
    </source>
</evidence>
<feature type="compositionally biased region" description="Basic residues" evidence="8">
    <location>
        <begin position="134"/>
        <end position="143"/>
    </location>
</feature>
<keyword evidence="10" id="KW-1185">Reference proteome</keyword>
<feature type="compositionally biased region" description="Basic and acidic residues" evidence="8">
    <location>
        <begin position="101"/>
        <end position="112"/>
    </location>
</feature>
<reference evidence="9 10" key="1">
    <citation type="submission" date="2023-12" db="EMBL/GenBank/DDBJ databases">
        <title>A high-quality genome assembly for Dillenia turbinata (Dilleniales).</title>
        <authorList>
            <person name="Chanderbali A."/>
        </authorList>
    </citation>
    <scope>NUCLEOTIDE SEQUENCE [LARGE SCALE GENOMIC DNA]</scope>
    <source>
        <strain evidence="9">LSX21</strain>
        <tissue evidence="9">Leaf</tissue>
    </source>
</reference>
<dbReference type="GO" id="GO:0005198">
    <property type="term" value="F:structural molecule activity"/>
    <property type="evidence" value="ECO:0007669"/>
    <property type="project" value="InterPro"/>
</dbReference>
<accession>A0AAN8ZS26</accession>
<feature type="compositionally biased region" description="Pro residues" evidence="8">
    <location>
        <begin position="144"/>
        <end position="157"/>
    </location>
</feature>
<proteinExistence type="inferred from homology"/>
<protein>
    <recommendedName>
        <fullName evidence="7">Clathrin light chain</fullName>
    </recommendedName>
</protein>
<keyword evidence="4 7" id="KW-0472">Membrane</keyword>
<dbReference type="GO" id="GO:0006886">
    <property type="term" value="P:intracellular protein transport"/>
    <property type="evidence" value="ECO:0007669"/>
    <property type="project" value="InterPro"/>
</dbReference>
<dbReference type="AlphaFoldDB" id="A0AAN8ZS26"/>
<dbReference type="GO" id="GO:0032050">
    <property type="term" value="F:clathrin heavy chain binding"/>
    <property type="evidence" value="ECO:0007669"/>
    <property type="project" value="TreeGrafter"/>
</dbReference>
<evidence type="ECO:0000313" key="9">
    <source>
        <dbReference type="EMBL" id="KAK6943515.1"/>
    </source>
</evidence>
<gene>
    <name evidence="9" type="ORF">RJ641_024617</name>
</gene>
<evidence type="ECO:0000256" key="4">
    <source>
        <dbReference type="ARBA" id="ARBA00023136"/>
    </source>
</evidence>
<dbReference type="GO" id="GO:0030130">
    <property type="term" value="C:clathrin coat of trans-Golgi network vesicle"/>
    <property type="evidence" value="ECO:0007669"/>
    <property type="project" value="InterPro"/>
</dbReference>
<dbReference type="Proteomes" id="UP001370490">
    <property type="component" value="Unassembled WGS sequence"/>
</dbReference>
<dbReference type="Pfam" id="PF01086">
    <property type="entry name" value="Clathrin_lg_ch"/>
    <property type="match status" value="1"/>
</dbReference>
<dbReference type="EMBL" id="JBAMMX010000003">
    <property type="protein sequence ID" value="KAK6943515.1"/>
    <property type="molecule type" value="Genomic_DNA"/>
</dbReference>
<sequence>MNGKSEECFALREWRRQNEIRLAEKEKREKEMIRLSVAEADEYKLDFHRRRKLNSETRKAINRDKQKLFVETQEKFHTEAHKNYWRAISELIPNEVPAIETRGKEEKDRENKPSILVIQGPKPGKPTELSRMRQLLRKLKHNPPPHINPPPQPNHAA</sequence>
<comment type="subcellular location">
    <subcellularLocation>
        <location evidence="2 7">Cytoplasmic vesicle membrane</location>
        <topology evidence="2 7">Peripheral membrane protein</topology>
        <orientation evidence="2 7">Cytoplasmic side</orientation>
    </subcellularLocation>
    <subcellularLocation>
        <location evidence="7">Membrane</location>
        <location evidence="7">Coated pit</location>
        <topology evidence="7">Peripheral membrane protein</topology>
        <orientation evidence="7">Cytoplasmic side</orientation>
    </subcellularLocation>
    <text evidence="7">Cytoplasmic face of coated pits and vesicles.</text>
</comment>
<comment type="caution">
    <text evidence="9">The sequence shown here is derived from an EMBL/GenBank/DDBJ whole genome shotgun (WGS) entry which is preliminary data.</text>
</comment>
<evidence type="ECO:0000256" key="8">
    <source>
        <dbReference type="SAM" id="MobiDB-lite"/>
    </source>
</evidence>
<evidence type="ECO:0000256" key="3">
    <source>
        <dbReference type="ARBA" id="ARBA00005263"/>
    </source>
</evidence>
<comment type="similarity">
    <text evidence="3 7">Belongs to the clathrin light chain family.</text>
</comment>
<dbReference type="GO" id="GO:0072583">
    <property type="term" value="P:clathrin-dependent endocytosis"/>
    <property type="evidence" value="ECO:0007669"/>
    <property type="project" value="TreeGrafter"/>
</dbReference>
<dbReference type="InterPro" id="IPR000996">
    <property type="entry name" value="Clathrin_L-chain"/>
</dbReference>
<evidence type="ECO:0000256" key="5">
    <source>
        <dbReference type="ARBA" id="ARBA00023176"/>
    </source>
</evidence>
<name>A0AAN8ZS26_9MAGN</name>
<dbReference type="PANTHER" id="PTHR10639:SF7">
    <property type="entry name" value="CLATHRIN LIGHT CHAIN"/>
    <property type="match status" value="1"/>
</dbReference>
<evidence type="ECO:0000256" key="2">
    <source>
        <dbReference type="ARBA" id="ARBA00004180"/>
    </source>
</evidence>